<feature type="region of interest" description="Disordered" evidence="1">
    <location>
        <begin position="80"/>
        <end position="137"/>
    </location>
</feature>
<gene>
    <name evidence="2" type="ORF">HDA32_006073</name>
</gene>
<feature type="region of interest" description="Disordered" evidence="1">
    <location>
        <begin position="224"/>
        <end position="243"/>
    </location>
</feature>
<dbReference type="CDD" id="cd09731">
    <property type="entry name" value="Cse2_I-E"/>
    <property type="match status" value="1"/>
</dbReference>
<dbReference type="NCBIfam" id="TIGR02548">
    <property type="entry name" value="casB_cse2"/>
    <property type="match status" value="1"/>
</dbReference>
<evidence type="ECO:0000256" key="1">
    <source>
        <dbReference type="SAM" id="MobiDB-lite"/>
    </source>
</evidence>
<dbReference type="InterPro" id="IPR013382">
    <property type="entry name" value="CRISPR-assoc_prot_Cse2"/>
</dbReference>
<protein>
    <submittedName>
        <fullName evidence="2">CRISPR system Cascade subunit CasB</fullName>
    </submittedName>
</protein>
<dbReference type="RefSeq" id="WP_179646353.1">
    <property type="nucleotide sequence ID" value="NZ_BAAAYY010000005.1"/>
</dbReference>
<comment type="caution">
    <text evidence="2">The sequence shown here is derived from an EMBL/GenBank/DDBJ whole genome shotgun (WGS) entry which is preliminary data.</text>
</comment>
<sequence length="243" mass="26231">MSSERILHRADALVERVRTVITGEPAARAALRRGVGLTPEDPRMIPAHGIVAPYTTDEHSNTERAFYAVAAIMAAQTRDARGKDTASGEEEAEPQISGDGSAAENEAEPVQARGNGQSKDNGEAEKGAKATGKAGKRPNLGVTLAKAVIKRTLNADTTEQRLHLLARQPIDGVHRHLPRLVLHLRGNSEPVDWGLLIRDLARWGHSPGQVAKEWVQGYHRTLETDRRKAKATTTATTEGSEAA</sequence>
<organism evidence="2 3">
    <name type="scientific">Spinactinospora alkalitolerans</name>
    <dbReference type="NCBI Taxonomy" id="687207"/>
    <lineage>
        <taxon>Bacteria</taxon>
        <taxon>Bacillati</taxon>
        <taxon>Actinomycetota</taxon>
        <taxon>Actinomycetes</taxon>
        <taxon>Streptosporangiales</taxon>
        <taxon>Nocardiopsidaceae</taxon>
        <taxon>Spinactinospora</taxon>
    </lineage>
</organism>
<dbReference type="Gene3D" id="1.10.520.40">
    <property type="entry name" value="CRISPR-associated protein Cse2"/>
    <property type="match status" value="1"/>
</dbReference>
<dbReference type="InterPro" id="IPR038287">
    <property type="entry name" value="Cse2_sf"/>
</dbReference>
<dbReference type="Proteomes" id="UP000589036">
    <property type="component" value="Unassembled WGS sequence"/>
</dbReference>
<dbReference type="Pfam" id="PF09485">
    <property type="entry name" value="CRISPR_Cse2"/>
    <property type="match status" value="1"/>
</dbReference>
<accession>A0A852U7U4</accession>
<evidence type="ECO:0000313" key="3">
    <source>
        <dbReference type="Proteomes" id="UP000589036"/>
    </source>
</evidence>
<proteinExistence type="predicted"/>
<keyword evidence="3" id="KW-1185">Reference proteome</keyword>
<dbReference type="AlphaFoldDB" id="A0A852U7U4"/>
<name>A0A852U7U4_9ACTN</name>
<dbReference type="EMBL" id="JACCCC010000001">
    <property type="protein sequence ID" value="NYE50953.1"/>
    <property type="molecule type" value="Genomic_DNA"/>
</dbReference>
<evidence type="ECO:0000313" key="2">
    <source>
        <dbReference type="EMBL" id="NYE50953.1"/>
    </source>
</evidence>
<reference evidence="2 3" key="1">
    <citation type="submission" date="2020-07" db="EMBL/GenBank/DDBJ databases">
        <title>Sequencing the genomes of 1000 actinobacteria strains.</title>
        <authorList>
            <person name="Klenk H.-P."/>
        </authorList>
    </citation>
    <scope>NUCLEOTIDE SEQUENCE [LARGE SCALE GENOMIC DNA]</scope>
    <source>
        <strain evidence="2 3">CXB654</strain>
    </source>
</reference>